<organism evidence="1 2">
    <name type="scientific">Desmonostoc muscorum LEGE 12446</name>
    <dbReference type="NCBI Taxonomy" id="1828758"/>
    <lineage>
        <taxon>Bacteria</taxon>
        <taxon>Bacillati</taxon>
        <taxon>Cyanobacteriota</taxon>
        <taxon>Cyanophyceae</taxon>
        <taxon>Nostocales</taxon>
        <taxon>Nostocaceae</taxon>
        <taxon>Desmonostoc</taxon>
    </lineage>
</organism>
<dbReference type="Proteomes" id="UP000622533">
    <property type="component" value="Unassembled WGS sequence"/>
</dbReference>
<sequence>MARSVILRKDKQEKVLQRLHGDFFSQQDFAEDLGIAASTVSNFVNLKPVDRRYFIQICEKLSLDWRDFAVSPNQLNLNDNAKSEESTQLISNQIFNLQNLSSHTTLEYPEGQMEVNSPFYIERPPIDVRCYEEISKPGSLIRIKAPRQMGKSSLLARILYRAEQQGDETVYLSLQVAAQKCFSDSDTFLKWFCASVTRALNLTLKLDNYWDLAQIMGGNLCCQDYFERYLLPEINKPITLGLDEVDRVFEYPEIFGDFFGLLRVLHEEGKQRPIWKKLRLVIVHSTEVYVPINLNQSPFNVGLPVELPEFTPEQVQNLALLHKLNWSEKEVLQLMFMVGGHPFLVRLALYHVASQDITLTQLLQTAPTTTGIYSNYLRRIESILEQYPELEAAMKEVIRTKQQTQLNKKIRSKLKALGLVKIQGEEVVPSCELYQQYFSK</sequence>
<evidence type="ECO:0000313" key="2">
    <source>
        <dbReference type="Proteomes" id="UP000622533"/>
    </source>
</evidence>
<name>A0A8J6ZZ66_DESMC</name>
<dbReference type="SUPFAM" id="SSF52540">
    <property type="entry name" value="P-loop containing nucleoside triphosphate hydrolases"/>
    <property type="match status" value="1"/>
</dbReference>
<comment type="caution">
    <text evidence="1">The sequence shown here is derived from an EMBL/GenBank/DDBJ whole genome shotgun (WGS) entry which is preliminary data.</text>
</comment>
<dbReference type="EMBL" id="JADEXS010000110">
    <property type="protein sequence ID" value="MBE9022856.1"/>
    <property type="molecule type" value="Genomic_DNA"/>
</dbReference>
<dbReference type="RefSeq" id="WP_193915965.1">
    <property type="nucleotide sequence ID" value="NZ_JADEXS020000001.1"/>
</dbReference>
<dbReference type="AlphaFoldDB" id="A0A8J6ZZ66"/>
<proteinExistence type="predicted"/>
<reference evidence="1" key="1">
    <citation type="submission" date="2020-10" db="EMBL/GenBank/DDBJ databases">
        <authorList>
            <person name="Castelo-Branco R."/>
            <person name="Eusebio N."/>
            <person name="Adriana R."/>
            <person name="Vieira A."/>
            <person name="Brugerolle De Fraissinette N."/>
            <person name="Rezende De Castro R."/>
            <person name="Schneider M.P."/>
            <person name="Vasconcelos V."/>
            <person name="Leao P.N."/>
        </authorList>
    </citation>
    <scope>NUCLEOTIDE SEQUENCE</scope>
    <source>
        <strain evidence="1">LEGE 12446</strain>
    </source>
</reference>
<evidence type="ECO:0000313" key="1">
    <source>
        <dbReference type="EMBL" id="MBE9022856.1"/>
    </source>
</evidence>
<dbReference type="InterPro" id="IPR027417">
    <property type="entry name" value="P-loop_NTPase"/>
</dbReference>
<dbReference type="Gene3D" id="3.40.50.300">
    <property type="entry name" value="P-loop containing nucleotide triphosphate hydrolases"/>
    <property type="match status" value="1"/>
</dbReference>
<gene>
    <name evidence="1" type="ORF">IQ276_10555</name>
</gene>
<accession>A0A8J6ZZ66</accession>
<protein>
    <submittedName>
        <fullName evidence="1">AAA-like domain-containing protein</fullName>
    </submittedName>
</protein>
<dbReference type="Pfam" id="PF14516">
    <property type="entry name" value="AAA_35"/>
    <property type="match status" value="1"/>
</dbReference>
<keyword evidence="2" id="KW-1185">Reference proteome</keyword>